<proteinExistence type="predicted"/>
<dbReference type="EMBL" id="MK250085">
    <property type="protein sequence ID" value="QDY51668.1"/>
    <property type="molecule type" value="Genomic_DNA"/>
</dbReference>
<gene>
    <name evidence="2" type="ORF">1_53</name>
</gene>
<protein>
    <submittedName>
        <fullName evidence="2">Uncharacterized protein</fullName>
    </submittedName>
</protein>
<evidence type="ECO:0000313" key="2">
    <source>
        <dbReference type="EMBL" id="QDY51668.1"/>
    </source>
</evidence>
<keyword evidence="1" id="KW-1133">Transmembrane helix</keyword>
<organism evidence="2">
    <name type="scientific">Mimiviridae sp. ChoanoV1</name>
    <dbReference type="NCBI Taxonomy" id="2596887"/>
    <lineage>
        <taxon>Viruses</taxon>
        <taxon>Varidnaviria</taxon>
        <taxon>Bamfordvirae</taxon>
        <taxon>Nucleocytoviricota</taxon>
        <taxon>Megaviricetes</taxon>
        <taxon>Imitervirales</taxon>
        <taxon>Schizomimiviridae</taxon>
    </lineage>
</organism>
<evidence type="ECO:0000256" key="1">
    <source>
        <dbReference type="SAM" id="Phobius"/>
    </source>
</evidence>
<accession>A0A5B8IEL6</accession>
<keyword evidence="1" id="KW-0472">Membrane</keyword>
<name>A0A5B8IEL6_9VIRU</name>
<reference evidence="2" key="1">
    <citation type="submission" date="2018-11" db="EMBL/GenBank/DDBJ databases">
        <title>A distinct lineage of giant viruses engineers rhodopsin photosystems in predatory marine eukaryotes.</title>
        <authorList>
            <person name="Needham D.M."/>
            <person name="Yoshizawa S."/>
            <person name="Hosaka T."/>
            <person name="Poirier C."/>
            <person name="Choi C.-J."/>
            <person name="Hehenberger E."/>
            <person name="Irwin N.A.T."/>
            <person name="Wilken S."/>
            <person name="Yung C.-M."/>
            <person name="Bachy C."/>
            <person name="Kurihara R."/>
            <person name="Nakajima Y."/>
            <person name="Kojima K."/>
            <person name="Kimura-Someya T."/>
            <person name="Leonard G."/>
            <person name="Malmstrom R.R."/>
            <person name="Mende D."/>
            <person name="Olson D.K."/>
            <person name="Sudo Y."/>
            <person name="Sudek S."/>
            <person name="Richards T.A."/>
            <person name="DeLong E.F."/>
            <person name="Keeling P.J."/>
            <person name="Santoro A.E."/>
            <person name="Shirouzu M."/>
            <person name="Iwasaki W."/>
            <person name="Worden A.Z."/>
        </authorList>
    </citation>
    <scope>NUCLEOTIDE SEQUENCE</scope>
</reference>
<sequence>MNYIILIIGILIILLLMYLIFVFDIDIFIKDILKNFNTKEHFSIIFKPNKIYKYNDKIYLLDTNNILIKDKNPLIFNSFKDYQNYIFNLEEKIFNDIKTEKNIKELKNKPIKGENFRHFDYNLNCRDKVIFCNSNFSNKNKIFDKEKSKKCQDKICNIKFFDKEKCDKINKLESKEDKLNIFCNTDKPKTKEEIKECKDFKKFSDNKKLFKEFCIEKNNFTKEDCLLGEYYKDNLIDFEL</sequence>
<feature type="transmembrane region" description="Helical" evidence="1">
    <location>
        <begin position="6"/>
        <end position="29"/>
    </location>
</feature>
<keyword evidence="1" id="KW-0812">Transmembrane</keyword>